<dbReference type="Pfam" id="PF03810">
    <property type="entry name" value="IBN_N"/>
    <property type="match status" value="1"/>
</dbReference>
<sequence>MPHFTVEAAGEASPMTENLVFRTLERASGPNAQFIQTATQQLSNWETHAGYYSALQDVYANLNYHQNIRFQAIIQLKNGIDKYWRKTSSHVISKQEKLKIRTKAVDAGIREPVPQLALQNALMVAKIVRYEFPHDWPDIITLLIHHIRQPLPSSQNLSNVLNLTLQIIKELATARLQRSRTSLRQAAPELFHVLGTLYAGHSYRWIPFIQNGQDSGPFTTDSMVVSYCALKTIRRLIIAGFEHPHRDKDVEQFWVVLQQQLGEFWSIAQSDRIKEGESPSKEIVMKHLLQLSKLHLEMARTHPAAFALLPGCVNLLQSYWSLVKTLGKQCVDEMSTNASRDWSVRESGERVDEIPPLERLALKGLLLFRAILKLAFNPVQTFKYQHAEDKEERKQSVDLIKSDILVDSFVLEVLEVLITQFFVLRPSDLREWEEEPSEWEKREEEITEAWEFSLRSCSEKLFLDLMINYKEVLVPRLLEVFYRYASLDNNDVFLKDSLYTAVGLAAPVLNDKFDFNDFLKSTLLPESQLSRPQYNLLRRRIAILLGQWTPVIPETMNKPIVYQVFARLLGVDELNDQVVRVTAGRQLRPVLEPFEFAYDEFAPYATTIFQSLMVLIRETELVDTKMALLETVRVAVHKMEAHVEPFSNSIMEMLPTLWLASGDEHLMKQAILTMITAITTALTKQSLKYQSDIIPLIRDSVQPNSESLVYLLEEALDLWSAMMQQTPSSNPAPSEELLSLSSCLLPLLDLGSDSLRLGLDIVESYILISPRTILTPPFLGPLLSSLSLLIGSQNTGIGSPRREIPRITQLLETLIKTLSVPRHFPNKAMQLHAAQHLISNTIETSFLQSFLSLLKEAYDYHQDPRPSRPTPAIIGPTETELFSVLARLALISPNLFLEAVTAAGGDRTVTWLISEWITHFDNIGDVYRKKLHALAITNLFSISKPPPAFMLEQLQSMLSIWTDIITELGEDAPEETKRDYLWQPWNASEPSGPTGEWAEQNEAPEEERKREVARVDPTSMINMRDCVRETIEGVITGVGGSDTFRNEWLSRVDGAVVNAFAALGLL</sequence>
<dbReference type="Gene3D" id="1.25.10.10">
    <property type="entry name" value="Leucine-rich Repeat Variant"/>
    <property type="match status" value="1"/>
</dbReference>
<protein>
    <recommendedName>
        <fullName evidence="6">Importin N-terminal domain-containing protein</fullName>
    </recommendedName>
</protein>
<dbReference type="FunFam" id="1.25.10.10:FF:000362">
    <property type="entry name" value="Importin 11, putative"/>
    <property type="match status" value="1"/>
</dbReference>
<dbReference type="InterPro" id="IPR058669">
    <property type="entry name" value="TPR_IPO7/11-like"/>
</dbReference>
<dbReference type="GO" id="GO:0005829">
    <property type="term" value="C:cytosol"/>
    <property type="evidence" value="ECO:0007669"/>
    <property type="project" value="TreeGrafter"/>
</dbReference>
<dbReference type="InterPro" id="IPR011989">
    <property type="entry name" value="ARM-like"/>
</dbReference>
<evidence type="ECO:0000313" key="8">
    <source>
        <dbReference type="Proteomes" id="UP000019373"/>
    </source>
</evidence>
<evidence type="ECO:0000259" key="6">
    <source>
        <dbReference type="PROSITE" id="PS50166"/>
    </source>
</evidence>
<dbReference type="PANTHER" id="PTHR10997">
    <property type="entry name" value="IMPORTIN-7, 8, 11"/>
    <property type="match status" value="1"/>
</dbReference>
<dbReference type="Proteomes" id="UP000019373">
    <property type="component" value="Unassembled WGS sequence"/>
</dbReference>
<keyword evidence="8" id="KW-1185">Reference proteome</keyword>
<evidence type="ECO:0000256" key="1">
    <source>
        <dbReference type="ARBA" id="ARBA00004123"/>
    </source>
</evidence>
<accession>U1HJH4</accession>
<dbReference type="GO" id="GO:0031267">
    <property type="term" value="F:small GTPase binding"/>
    <property type="evidence" value="ECO:0007669"/>
    <property type="project" value="InterPro"/>
</dbReference>
<reference evidence="8" key="1">
    <citation type="journal article" date="2014" name="BMC Genomics">
        <title>Genome characteristics reveal the impact of lichenization on lichen-forming fungus Endocarpon pusillum Hedwig (Verrucariales, Ascomycota).</title>
        <authorList>
            <person name="Wang Y.-Y."/>
            <person name="Liu B."/>
            <person name="Zhang X.-Y."/>
            <person name="Zhou Q.-M."/>
            <person name="Zhang T."/>
            <person name="Li H."/>
            <person name="Yu Y.-F."/>
            <person name="Zhang X.-L."/>
            <person name="Hao X.-Y."/>
            <person name="Wang M."/>
            <person name="Wang L."/>
            <person name="Wei J.-C."/>
        </authorList>
    </citation>
    <scope>NUCLEOTIDE SEQUENCE [LARGE SCALE GENOMIC DNA]</scope>
    <source>
        <strain evidence="8">Z07020 / HMAS-L-300199</strain>
    </source>
</reference>
<dbReference type="RefSeq" id="XP_007805134.1">
    <property type="nucleotide sequence ID" value="XM_007806943.1"/>
</dbReference>
<proteinExistence type="inferred from homology"/>
<dbReference type="GeneID" id="19236089"/>
<evidence type="ECO:0000256" key="4">
    <source>
        <dbReference type="ARBA" id="ARBA00023242"/>
    </source>
</evidence>
<name>U1HJH4_ENDPU</name>
<dbReference type="EMBL" id="KE721469">
    <property type="protein sequence ID" value="ERF69074.1"/>
    <property type="molecule type" value="Genomic_DNA"/>
</dbReference>
<dbReference type="SMART" id="SM00913">
    <property type="entry name" value="IBN_N"/>
    <property type="match status" value="1"/>
</dbReference>
<dbReference type="HOGENOM" id="CLU_003886_1_0_1"/>
<comment type="similarity">
    <text evidence="2">Belongs to the importin beta family.</text>
</comment>
<evidence type="ECO:0000256" key="3">
    <source>
        <dbReference type="ARBA" id="ARBA00022448"/>
    </source>
</evidence>
<keyword evidence="4" id="KW-0539">Nucleus</keyword>
<dbReference type="OMA" id="SFHYVFH"/>
<dbReference type="InterPro" id="IPR016024">
    <property type="entry name" value="ARM-type_fold"/>
</dbReference>
<dbReference type="AlphaFoldDB" id="U1HJH4"/>
<evidence type="ECO:0000256" key="2">
    <source>
        <dbReference type="ARBA" id="ARBA00007991"/>
    </source>
</evidence>
<dbReference type="SUPFAM" id="SSF48371">
    <property type="entry name" value="ARM repeat"/>
    <property type="match status" value="1"/>
</dbReference>
<dbReference type="PROSITE" id="PS50166">
    <property type="entry name" value="IMPORTIN_B_NT"/>
    <property type="match status" value="1"/>
</dbReference>
<dbReference type="PANTHER" id="PTHR10997:SF7">
    <property type="entry name" value="IMPORTIN-11"/>
    <property type="match status" value="1"/>
</dbReference>
<evidence type="ECO:0000256" key="5">
    <source>
        <dbReference type="SAM" id="MobiDB-lite"/>
    </source>
</evidence>
<evidence type="ECO:0000313" key="7">
    <source>
        <dbReference type="EMBL" id="ERF69074.1"/>
    </source>
</evidence>
<dbReference type="GO" id="GO:0005635">
    <property type="term" value="C:nuclear envelope"/>
    <property type="evidence" value="ECO:0007669"/>
    <property type="project" value="TreeGrafter"/>
</dbReference>
<organism evidence="7 8">
    <name type="scientific">Endocarpon pusillum (strain Z07020 / HMAS-L-300199)</name>
    <name type="common">Lichen-forming fungus</name>
    <dbReference type="NCBI Taxonomy" id="1263415"/>
    <lineage>
        <taxon>Eukaryota</taxon>
        <taxon>Fungi</taxon>
        <taxon>Dikarya</taxon>
        <taxon>Ascomycota</taxon>
        <taxon>Pezizomycotina</taxon>
        <taxon>Eurotiomycetes</taxon>
        <taxon>Chaetothyriomycetidae</taxon>
        <taxon>Verrucariales</taxon>
        <taxon>Verrucariaceae</taxon>
        <taxon>Endocarpon</taxon>
    </lineage>
</organism>
<dbReference type="GO" id="GO:0006606">
    <property type="term" value="P:protein import into nucleus"/>
    <property type="evidence" value="ECO:0007669"/>
    <property type="project" value="TreeGrafter"/>
</dbReference>
<dbReference type="eggNOG" id="KOG1993">
    <property type="taxonomic scope" value="Eukaryota"/>
</dbReference>
<dbReference type="Pfam" id="PF25758">
    <property type="entry name" value="TPR_IPO11"/>
    <property type="match status" value="1"/>
</dbReference>
<feature type="domain" description="Importin N-terminal" evidence="6">
    <location>
        <begin position="38"/>
        <end position="110"/>
    </location>
</feature>
<feature type="region of interest" description="Disordered" evidence="5">
    <location>
        <begin position="985"/>
        <end position="1012"/>
    </location>
</feature>
<keyword evidence="3" id="KW-0813">Transport</keyword>
<dbReference type="OrthoDB" id="361693at2759"/>
<gene>
    <name evidence="7" type="ORF">EPUS_01030</name>
</gene>
<dbReference type="InterPro" id="IPR001494">
    <property type="entry name" value="Importin-beta_N"/>
</dbReference>
<comment type="subcellular location">
    <subcellularLocation>
        <location evidence="1">Nucleus</location>
    </subcellularLocation>
</comment>